<dbReference type="Pfam" id="PF13460">
    <property type="entry name" value="NAD_binding_10"/>
    <property type="match status" value="1"/>
</dbReference>
<dbReference type="RefSeq" id="WP_271884939.1">
    <property type="nucleotide sequence ID" value="NZ_CP067136.1"/>
</dbReference>
<evidence type="ECO:0000313" key="2">
    <source>
        <dbReference type="EMBL" id="WCR06009.1"/>
    </source>
</evidence>
<feature type="domain" description="NAD(P)-binding" evidence="1">
    <location>
        <begin position="7"/>
        <end position="195"/>
    </location>
</feature>
<evidence type="ECO:0000259" key="1">
    <source>
        <dbReference type="Pfam" id="PF13460"/>
    </source>
</evidence>
<organism evidence="2 3">
    <name type="scientific">Paracoccus fistulariae</name>
    <dbReference type="NCBI Taxonomy" id="658446"/>
    <lineage>
        <taxon>Bacteria</taxon>
        <taxon>Pseudomonadati</taxon>
        <taxon>Pseudomonadota</taxon>
        <taxon>Alphaproteobacteria</taxon>
        <taxon>Rhodobacterales</taxon>
        <taxon>Paracoccaceae</taxon>
        <taxon>Paracoccus</taxon>
    </lineage>
</organism>
<dbReference type="PANTHER" id="PTHR43355:SF2">
    <property type="entry name" value="FLAVIN REDUCTASE (NADPH)"/>
    <property type="match status" value="1"/>
</dbReference>
<sequence>MNILLIGATGMVGSRILNEALSRGHTVTAAVRDPARLPAHPAVTPVALDVTSAAAVIPQAQADDVIISAVSPRNSDDAVADALAFTEALIAVQKATGKRLLMVGGGSSLNMPDGSSALDDAPKAILPEATGMRRAYARLVDADTDFAVLAPGGTIAPGERTGSFRLSGRTMLTDDTGAPSHISAEDFAIAMLDEAETPRHFRTIFNVAY</sequence>
<name>A0ABY7SGK4_9RHOB</name>
<keyword evidence="3" id="KW-1185">Reference proteome</keyword>
<proteinExistence type="predicted"/>
<dbReference type="SUPFAM" id="SSF51735">
    <property type="entry name" value="NAD(P)-binding Rossmann-fold domains"/>
    <property type="match status" value="1"/>
</dbReference>
<dbReference type="InterPro" id="IPR016040">
    <property type="entry name" value="NAD(P)-bd_dom"/>
</dbReference>
<dbReference type="Proteomes" id="UP001219349">
    <property type="component" value="Chromosome"/>
</dbReference>
<gene>
    <name evidence="2" type="ORF">JHX87_10835</name>
</gene>
<dbReference type="EMBL" id="CP067136">
    <property type="protein sequence ID" value="WCR06009.1"/>
    <property type="molecule type" value="Genomic_DNA"/>
</dbReference>
<dbReference type="Gene3D" id="3.40.50.720">
    <property type="entry name" value="NAD(P)-binding Rossmann-like Domain"/>
    <property type="match status" value="1"/>
</dbReference>
<protein>
    <submittedName>
        <fullName evidence="2">NAD(P)H-binding protein</fullName>
    </submittedName>
</protein>
<dbReference type="PANTHER" id="PTHR43355">
    <property type="entry name" value="FLAVIN REDUCTASE (NADPH)"/>
    <property type="match status" value="1"/>
</dbReference>
<dbReference type="InterPro" id="IPR036291">
    <property type="entry name" value="NAD(P)-bd_dom_sf"/>
</dbReference>
<evidence type="ECO:0000313" key="3">
    <source>
        <dbReference type="Proteomes" id="UP001219349"/>
    </source>
</evidence>
<accession>A0ABY7SGK4</accession>
<reference evidence="2 3" key="1">
    <citation type="submission" date="2021-01" db="EMBL/GenBank/DDBJ databases">
        <title>Biogeographic distribution of Paracoccus.</title>
        <authorList>
            <person name="Hollensteiner J."/>
            <person name="Leineberger J."/>
            <person name="Brinkhoff T."/>
            <person name="Daniel R."/>
        </authorList>
    </citation>
    <scope>NUCLEOTIDE SEQUENCE [LARGE SCALE GENOMIC DNA]</scope>
    <source>
        <strain evidence="2 3">KCTC 22803</strain>
    </source>
</reference>
<dbReference type="InterPro" id="IPR051606">
    <property type="entry name" value="Polyketide_Oxido-like"/>
</dbReference>